<protein>
    <recommendedName>
        <fullName evidence="1">SET domain-containing protein</fullName>
    </recommendedName>
</protein>
<dbReference type="Pfam" id="PF00856">
    <property type="entry name" value="SET"/>
    <property type="match status" value="1"/>
</dbReference>
<sequence>MPQKITGGQSSSTSKLPKDWPQDIVYLRAPVYSRKLAPESLKALTVVKADLPPSHQLYSTNNPTSSVKIVKITTSSHPANGQHGLFTNQSLLPDSFILSYLGYVHDTTDTNETSDYDLSLDREFAIGVDASSMGNEARFINDYRGVAGAPNAEFRDIYVDLGNGKVEKRMGVFVLSAGKSGKRAKGIPKDQEILVSYGKGFWTERNKTHNVE</sequence>
<dbReference type="OrthoDB" id="5792673at2759"/>
<proteinExistence type="predicted"/>
<dbReference type="InterPro" id="IPR001214">
    <property type="entry name" value="SET_dom"/>
</dbReference>
<feature type="domain" description="SET" evidence="1">
    <location>
        <begin position="65"/>
        <end position="198"/>
    </location>
</feature>
<dbReference type="Gene3D" id="2.170.270.10">
    <property type="entry name" value="SET domain"/>
    <property type="match status" value="1"/>
</dbReference>
<dbReference type="EMBL" id="MU004292">
    <property type="protein sequence ID" value="KAF2661830.1"/>
    <property type="molecule type" value="Genomic_DNA"/>
</dbReference>
<evidence type="ECO:0000313" key="3">
    <source>
        <dbReference type="Proteomes" id="UP000799324"/>
    </source>
</evidence>
<dbReference type="SUPFAM" id="SSF82199">
    <property type="entry name" value="SET domain"/>
    <property type="match status" value="1"/>
</dbReference>
<gene>
    <name evidence="2" type="ORF">K491DRAFT_700852</name>
</gene>
<dbReference type="PROSITE" id="PS50280">
    <property type="entry name" value="SET"/>
    <property type="match status" value="1"/>
</dbReference>
<evidence type="ECO:0000313" key="2">
    <source>
        <dbReference type="EMBL" id="KAF2661830.1"/>
    </source>
</evidence>
<dbReference type="AlphaFoldDB" id="A0A6A6TPW2"/>
<reference evidence="2" key="1">
    <citation type="journal article" date="2020" name="Stud. Mycol.">
        <title>101 Dothideomycetes genomes: a test case for predicting lifestyles and emergence of pathogens.</title>
        <authorList>
            <person name="Haridas S."/>
            <person name="Albert R."/>
            <person name="Binder M."/>
            <person name="Bloem J."/>
            <person name="Labutti K."/>
            <person name="Salamov A."/>
            <person name="Andreopoulos B."/>
            <person name="Baker S."/>
            <person name="Barry K."/>
            <person name="Bills G."/>
            <person name="Bluhm B."/>
            <person name="Cannon C."/>
            <person name="Castanera R."/>
            <person name="Culley D."/>
            <person name="Daum C."/>
            <person name="Ezra D."/>
            <person name="Gonzalez J."/>
            <person name="Henrissat B."/>
            <person name="Kuo A."/>
            <person name="Liang C."/>
            <person name="Lipzen A."/>
            <person name="Lutzoni F."/>
            <person name="Magnuson J."/>
            <person name="Mondo S."/>
            <person name="Nolan M."/>
            <person name="Ohm R."/>
            <person name="Pangilinan J."/>
            <person name="Park H.-J."/>
            <person name="Ramirez L."/>
            <person name="Alfaro M."/>
            <person name="Sun H."/>
            <person name="Tritt A."/>
            <person name="Yoshinaga Y."/>
            <person name="Zwiers L.-H."/>
            <person name="Turgeon B."/>
            <person name="Goodwin S."/>
            <person name="Spatafora J."/>
            <person name="Crous P."/>
            <person name="Grigoriev I."/>
        </authorList>
    </citation>
    <scope>NUCLEOTIDE SEQUENCE</scope>
    <source>
        <strain evidence="2">CBS 122681</strain>
    </source>
</reference>
<evidence type="ECO:0000259" key="1">
    <source>
        <dbReference type="PROSITE" id="PS50280"/>
    </source>
</evidence>
<accession>A0A6A6TPW2</accession>
<organism evidence="2 3">
    <name type="scientific">Lophiostoma macrostomum CBS 122681</name>
    <dbReference type="NCBI Taxonomy" id="1314788"/>
    <lineage>
        <taxon>Eukaryota</taxon>
        <taxon>Fungi</taxon>
        <taxon>Dikarya</taxon>
        <taxon>Ascomycota</taxon>
        <taxon>Pezizomycotina</taxon>
        <taxon>Dothideomycetes</taxon>
        <taxon>Pleosporomycetidae</taxon>
        <taxon>Pleosporales</taxon>
        <taxon>Lophiostomataceae</taxon>
        <taxon>Lophiostoma</taxon>
    </lineage>
</organism>
<name>A0A6A6TPW2_9PLEO</name>
<dbReference type="InterPro" id="IPR046341">
    <property type="entry name" value="SET_dom_sf"/>
</dbReference>
<dbReference type="Proteomes" id="UP000799324">
    <property type="component" value="Unassembled WGS sequence"/>
</dbReference>
<keyword evidence="3" id="KW-1185">Reference proteome</keyword>